<keyword evidence="5" id="KW-1185">Reference proteome</keyword>
<comment type="caution">
    <text evidence="4">The sequence shown here is derived from an EMBL/GenBank/DDBJ whole genome shotgun (WGS) entry which is preliminary data.</text>
</comment>
<dbReference type="InterPro" id="IPR001387">
    <property type="entry name" value="Cro/C1-type_HTH"/>
</dbReference>
<dbReference type="PANTHER" id="PTHR46797:SF1">
    <property type="entry name" value="METHYLPHOSPHONATE SYNTHASE"/>
    <property type="match status" value="1"/>
</dbReference>
<dbReference type="RefSeq" id="WP_191748687.1">
    <property type="nucleotide sequence ID" value="NZ_JACSQZ010000008.1"/>
</dbReference>
<reference evidence="4 5" key="1">
    <citation type="submission" date="2020-08" db="EMBL/GenBank/DDBJ databases">
        <title>A Genomic Blueprint of the Chicken Gut Microbiome.</title>
        <authorList>
            <person name="Gilroy R."/>
            <person name="Ravi A."/>
            <person name="Getino M."/>
            <person name="Pursley I."/>
            <person name="Horton D.L."/>
            <person name="Alikhan N.-F."/>
            <person name="Baker D."/>
            <person name="Gharbi K."/>
            <person name="Hall N."/>
            <person name="Watson M."/>
            <person name="Adriaenssens E.M."/>
            <person name="Foster-Nyarko E."/>
            <person name="Jarju S."/>
            <person name="Secka A."/>
            <person name="Antonio M."/>
            <person name="Oren A."/>
            <person name="Chaudhuri R."/>
            <person name="La Ragione R.M."/>
            <person name="Hildebrand F."/>
            <person name="Pallen M.J."/>
        </authorList>
    </citation>
    <scope>NUCLEOTIDE SEQUENCE [LARGE SCALE GENOMIC DNA]</scope>
    <source>
        <strain evidence="4 5">Sa3CUN1</strain>
    </source>
</reference>
<evidence type="ECO:0000256" key="2">
    <source>
        <dbReference type="SAM" id="MobiDB-lite"/>
    </source>
</evidence>
<organism evidence="4 5">
    <name type="scientific">Clostridium gallinarum</name>
    <dbReference type="NCBI Taxonomy" id="2762246"/>
    <lineage>
        <taxon>Bacteria</taxon>
        <taxon>Bacillati</taxon>
        <taxon>Bacillota</taxon>
        <taxon>Clostridia</taxon>
        <taxon>Eubacteriales</taxon>
        <taxon>Clostridiaceae</taxon>
        <taxon>Clostridium</taxon>
    </lineage>
</organism>
<dbReference type="Pfam" id="PF01381">
    <property type="entry name" value="HTH_3"/>
    <property type="match status" value="1"/>
</dbReference>
<feature type="domain" description="HTH cro/C1-type" evidence="3">
    <location>
        <begin position="10"/>
        <end position="65"/>
    </location>
</feature>
<dbReference type="PROSITE" id="PS50943">
    <property type="entry name" value="HTH_CROC1"/>
    <property type="match status" value="1"/>
</dbReference>
<dbReference type="PANTHER" id="PTHR46797">
    <property type="entry name" value="HTH-TYPE TRANSCRIPTIONAL REGULATOR"/>
    <property type="match status" value="1"/>
</dbReference>
<protein>
    <submittedName>
        <fullName evidence="4">Helix-turn-helix domain-containing protein</fullName>
    </submittedName>
</protein>
<dbReference type="SUPFAM" id="SSF47413">
    <property type="entry name" value="lambda repressor-like DNA-binding domains"/>
    <property type="match status" value="1"/>
</dbReference>
<sequence length="178" mass="20773">MDNKKIGNRIKSRRKELNLTLKQIADIVGVASSTIQRYENGTISQLKLPVLESIAKALDINPTWLVRDDAPMILNHLNKSENIKKQNSLELILLDSFNKLNKEGKNEAIKRVEELTYISKYIEENTNVIELPKREKQVWEEPGKEHLMPIASHDRNGEFTEEEYQHDDDLMDDEDFWK</sequence>
<dbReference type="Gene3D" id="1.10.260.40">
    <property type="entry name" value="lambda repressor-like DNA-binding domains"/>
    <property type="match status" value="1"/>
</dbReference>
<feature type="region of interest" description="Disordered" evidence="2">
    <location>
        <begin position="140"/>
        <end position="178"/>
    </location>
</feature>
<accession>A0ABR8Q1F0</accession>
<dbReference type="EMBL" id="JACSQZ010000008">
    <property type="protein sequence ID" value="MBD7914245.1"/>
    <property type="molecule type" value="Genomic_DNA"/>
</dbReference>
<name>A0ABR8Q1F0_9CLOT</name>
<evidence type="ECO:0000256" key="1">
    <source>
        <dbReference type="ARBA" id="ARBA00023125"/>
    </source>
</evidence>
<gene>
    <name evidence="4" type="ORF">H9660_03710</name>
</gene>
<dbReference type="InterPro" id="IPR050807">
    <property type="entry name" value="TransReg_Diox_bact_type"/>
</dbReference>
<evidence type="ECO:0000259" key="3">
    <source>
        <dbReference type="PROSITE" id="PS50943"/>
    </source>
</evidence>
<dbReference type="CDD" id="cd00093">
    <property type="entry name" value="HTH_XRE"/>
    <property type="match status" value="1"/>
</dbReference>
<evidence type="ECO:0000313" key="5">
    <source>
        <dbReference type="Proteomes" id="UP000640335"/>
    </source>
</evidence>
<dbReference type="Proteomes" id="UP000640335">
    <property type="component" value="Unassembled WGS sequence"/>
</dbReference>
<dbReference type="InterPro" id="IPR010982">
    <property type="entry name" value="Lambda_DNA-bd_dom_sf"/>
</dbReference>
<proteinExistence type="predicted"/>
<evidence type="ECO:0000313" key="4">
    <source>
        <dbReference type="EMBL" id="MBD7914245.1"/>
    </source>
</evidence>
<keyword evidence="1" id="KW-0238">DNA-binding</keyword>
<feature type="compositionally biased region" description="Acidic residues" evidence="2">
    <location>
        <begin position="159"/>
        <end position="178"/>
    </location>
</feature>
<feature type="compositionally biased region" description="Basic and acidic residues" evidence="2">
    <location>
        <begin position="140"/>
        <end position="158"/>
    </location>
</feature>
<dbReference type="SMART" id="SM00530">
    <property type="entry name" value="HTH_XRE"/>
    <property type="match status" value="1"/>
</dbReference>